<dbReference type="Pfam" id="PF19318">
    <property type="entry name" value="DUF5918"/>
    <property type="match status" value="1"/>
</dbReference>
<dbReference type="InterPro" id="IPR013083">
    <property type="entry name" value="Znf_RING/FYVE/PHD"/>
</dbReference>
<reference evidence="8 9" key="1">
    <citation type="submission" date="2024-09" db="EMBL/GenBank/DDBJ databases">
        <title>A chromosome-level genome assembly of Gray's grenadier anchovy, Coilia grayii.</title>
        <authorList>
            <person name="Fu Z."/>
        </authorList>
    </citation>
    <scope>NUCLEOTIDE SEQUENCE [LARGE SCALE GENOMIC DNA]</scope>
    <source>
        <strain evidence="8">G4</strain>
        <tissue evidence="8">Muscle</tissue>
    </source>
</reference>
<dbReference type="InterPro" id="IPR039847">
    <property type="entry name" value="Ubox5"/>
</dbReference>
<dbReference type="SMART" id="SM00184">
    <property type="entry name" value="RING"/>
    <property type="match status" value="1"/>
</dbReference>
<dbReference type="PROSITE" id="PS50089">
    <property type="entry name" value="ZF_RING_2"/>
    <property type="match status" value="1"/>
</dbReference>
<dbReference type="EMBL" id="JBHFQA010000010">
    <property type="protein sequence ID" value="KAL2092890.1"/>
    <property type="molecule type" value="Genomic_DNA"/>
</dbReference>
<evidence type="ECO:0000256" key="2">
    <source>
        <dbReference type="ARBA" id="ARBA00022771"/>
    </source>
</evidence>
<evidence type="ECO:0000256" key="1">
    <source>
        <dbReference type="ARBA" id="ARBA00022723"/>
    </source>
</evidence>
<evidence type="ECO:0008006" key="10">
    <source>
        <dbReference type="Google" id="ProtNLM"/>
    </source>
</evidence>
<organism evidence="8 9">
    <name type="scientific">Coilia grayii</name>
    <name type="common">Gray's grenadier anchovy</name>
    <dbReference type="NCBI Taxonomy" id="363190"/>
    <lineage>
        <taxon>Eukaryota</taxon>
        <taxon>Metazoa</taxon>
        <taxon>Chordata</taxon>
        <taxon>Craniata</taxon>
        <taxon>Vertebrata</taxon>
        <taxon>Euteleostomi</taxon>
        <taxon>Actinopterygii</taxon>
        <taxon>Neopterygii</taxon>
        <taxon>Teleostei</taxon>
        <taxon>Clupei</taxon>
        <taxon>Clupeiformes</taxon>
        <taxon>Clupeoidei</taxon>
        <taxon>Engraulidae</taxon>
        <taxon>Coilinae</taxon>
        <taxon>Coilia</taxon>
    </lineage>
</organism>
<dbReference type="PANTHER" id="PTHR13492:SF2">
    <property type="entry name" value="RING FINGER PROTEIN 37"/>
    <property type="match status" value="1"/>
</dbReference>
<dbReference type="InterPro" id="IPR003613">
    <property type="entry name" value="Ubox_domain"/>
</dbReference>
<feature type="compositionally biased region" description="Pro residues" evidence="5">
    <location>
        <begin position="213"/>
        <end position="225"/>
    </location>
</feature>
<dbReference type="PROSITE" id="PS00518">
    <property type="entry name" value="ZF_RING_1"/>
    <property type="match status" value="1"/>
</dbReference>
<keyword evidence="9" id="KW-1185">Reference proteome</keyword>
<dbReference type="CDD" id="cd16660">
    <property type="entry name" value="RING-Ubox_RNF37"/>
    <property type="match status" value="1"/>
</dbReference>
<feature type="compositionally biased region" description="Gly residues" evidence="5">
    <location>
        <begin position="474"/>
        <end position="486"/>
    </location>
</feature>
<comment type="caution">
    <text evidence="8">The sequence shown here is derived from an EMBL/GenBank/DDBJ whole genome shotgun (WGS) entry which is preliminary data.</text>
</comment>
<dbReference type="GO" id="GO:0008270">
    <property type="term" value="F:zinc ion binding"/>
    <property type="evidence" value="ECO:0007669"/>
    <property type="project" value="UniProtKB-KW"/>
</dbReference>
<feature type="domain" description="RING-type" evidence="6">
    <location>
        <begin position="563"/>
        <end position="611"/>
    </location>
</feature>
<proteinExistence type="predicted"/>
<keyword evidence="1" id="KW-0479">Metal-binding</keyword>
<name>A0ABD1K178_9TELE</name>
<feature type="region of interest" description="Disordered" evidence="5">
    <location>
        <begin position="410"/>
        <end position="448"/>
    </location>
</feature>
<evidence type="ECO:0000313" key="9">
    <source>
        <dbReference type="Proteomes" id="UP001591681"/>
    </source>
</evidence>
<dbReference type="Proteomes" id="UP001591681">
    <property type="component" value="Unassembled WGS sequence"/>
</dbReference>
<evidence type="ECO:0000256" key="5">
    <source>
        <dbReference type="SAM" id="MobiDB-lite"/>
    </source>
</evidence>
<dbReference type="InterPro" id="IPR039925">
    <property type="entry name" value="RNF37_RING-Ubox"/>
</dbReference>
<dbReference type="InterPro" id="IPR001841">
    <property type="entry name" value="Znf_RING"/>
</dbReference>
<dbReference type="PROSITE" id="PS51698">
    <property type="entry name" value="U_BOX"/>
    <property type="match status" value="1"/>
</dbReference>
<dbReference type="InterPro" id="IPR017907">
    <property type="entry name" value="Znf_RING_CS"/>
</dbReference>
<gene>
    <name evidence="8" type="ORF">ACEWY4_012688</name>
</gene>
<dbReference type="Gene3D" id="3.30.40.10">
    <property type="entry name" value="Zinc/RING finger domain, C3HC4 (zinc finger)"/>
    <property type="match status" value="2"/>
</dbReference>
<protein>
    <recommendedName>
        <fullName evidence="10">RING finger protein 37</fullName>
    </recommendedName>
</protein>
<dbReference type="Pfam" id="PF04564">
    <property type="entry name" value="U-box"/>
    <property type="match status" value="1"/>
</dbReference>
<feature type="domain" description="U-box" evidence="7">
    <location>
        <begin position="244"/>
        <end position="324"/>
    </location>
</feature>
<dbReference type="SUPFAM" id="SSF57850">
    <property type="entry name" value="RING/U-box"/>
    <property type="match status" value="2"/>
</dbReference>
<dbReference type="PANTHER" id="PTHR13492">
    <property type="entry name" value="RING FINGER PROTEIN 37"/>
    <property type="match status" value="1"/>
</dbReference>
<dbReference type="InterPro" id="IPR045696">
    <property type="entry name" value="Ubox5_N"/>
</dbReference>
<feature type="compositionally biased region" description="Polar residues" evidence="5">
    <location>
        <begin position="433"/>
        <end position="448"/>
    </location>
</feature>
<keyword evidence="2 4" id="KW-0863">Zinc-finger</keyword>
<feature type="region of interest" description="Disordered" evidence="5">
    <location>
        <begin position="208"/>
        <end position="242"/>
    </location>
</feature>
<evidence type="ECO:0000259" key="6">
    <source>
        <dbReference type="PROSITE" id="PS50089"/>
    </source>
</evidence>
<evidence type="ECO:0000256" key="3">
    <source>
        <dbReference type="ARBA" id="ARBA00022833"/>
    </source>
</evidence>
<feature type="compositionally biased region" description="Basic and acidic residues" evidence="5">
    <location>
        <begin position="416"/>
        <end position="432"/>
    </location>
</feature>
<dbReference type="SMART" id="SM00504">
    <property type="entry name" value="Ubox"/>
    <property type="match status" value="1"/>
</dbReference>
<evidence type="ECO:0000259" key="7">
    <source>
        <dbReference type="PROSITE" id="PS51698"/>
    </source>
</evidence>
<feature type="region of interest" description="Disordered" evidence="5">
    <location>
        <begin position="469"/>
        <end position="526"/>
    </location>
</feature>
<dbReference type="AlphaFoldDB" id="A0ABD1K178"/>
<evidence type="ECO:0000256" key="4">
    <source>
        <dbReference type="PROSITE-ProRule" id="PRU00175"/>
    </source>
</evidence>
<evidence type="ECO:0000313" key="8">
    <source>
        <dbReference type="EMBL" id="KAL2092890.1"/>
    </source>
</evidence>
<keyword evidence="3" id="KW-0862">Zinc</keyword>
<accession>A0ABD1K178</accession>
<sequence>MVVNLCLPPFQTTVQCNKLCADGYDVSNLVSEDPSLRRRGFKLEYFLRPPVQVTLGFHCQVEVCGVDIELWSGGMDQNSTTRRLEVHSSSDAATTSDPTTKGCFLQVGRCDVREKVLLCFRKPRFRSRATSPYHHPLPPPAEGAMLSDLWNRGVQSLGSVAQLRLSIVFSSAGVSLGFKTLAVWGLPAHSCTPEALEEFQRAHDCCYRQPQAPTLPPPSPNPPHPPSHKAATNPGRAAPDDEDAIPEEFLDPLTQELMVLPMVLPSGAVVNLSSLEEYQRREATWGRSPNDPFTGVPFTADSKPLPCPLLKARIDQVALRRGWRPGVCGGGKAEGAGVGAVTLGPQTSRLVLQTPVFQPQVPDSAPSPLMSYHNPSSCTIQNCHNSISNSLTLHTQSSCTRRDSTVNLHTTSSFSSRKEAFGNKGVTPDRHTSFNSFTSHTPSCTTRNSTVDLHTASFLSSASSSKEASVHQGQGAGVVAVGGGGPVQRRKRGLVVSSTSSSKSSQHYKKTSEDQQANSMGSHEERLSASLDAALSSALQGLPSYTCQKRRQGHTPHTGEDQCARCAVSFTRYLTSPTAYTLPCRHLLCRPCLTHKAPPNAGGPQIICPTCGSTAPASAVTRVHH</sequence>